<feature type="domain" description="Fe-containing alcohol dehydrogenase-like C-terminal" evidence="7">
    <location>
        <begin position="195"/>
        <end position="385"/>
    </location>
</feature>
<dbReference type="PANTHER" id="PTHR11496:SF102">
    <property type="entry name" value="ALCOHOL DEHYDROGENASE 4"/>
    <property type="match status" value="1"/>
</dbReference>
<dbReference type="PANTHER" id="PTHR11496">
    <property type="entry name" value="ALCOHOL DEHYDROGENASE"/>
    <property type="match status" value="1"/>
</dbReference>
<evidence type="ECO:0000313" key="8">
    <source>
        <dbReference type="EMBL" id="EXL09610.1"/>
    </source>
</evidence>
<dbReference type="Proteomes" id="UP000019849">
    <property type="component" value="Unassembled WGS sequence"/>
</dbReference>
<dbReference type="PATRIC" id="fig|69279.3.peg.1161"/>
<name>A0A011VMI0_9HYPH</name>
<dbReference type="STRING" id="69279.BG36_21150"/>
<dbReference type="PROSITE" id="PS00060">
    <property type="entry name" value="ADH_IRON_2"/>
    <property type="match status" value="1"/>
</dbReference>
<reference evidence="9 11" key="2">
    <citation type="submission" date="2019-03" db="EMBL/GenBank/DDBJ databases">
        <title>Genomic Encyclopedia of Type Strains, Phase IV (KMG-IV): sequencing the most valuable type-strain genomes for metagenomic binning, comparative biology and taxonomic classification.</title>
        <authorList>
            <person name="Goeker M."/>
        </authorList>
    </citation>
    <scope>NUCLEOTIDE SEQUENCE [LARGE SCALE GENOMIC DNA]</scope>
    <source>
        <strain evidence="9 11">DSM 11603</strain>
    </source>
</reference>
<dbReference type="HOGENOM" id="CLU_007207_0_0_5"/>
<evidence type="ECO:0000256" key="1">
    <source>
        <dbReference type="ARBA" id="ARBA00001962"/>
    </source>
</evidence>
<dbReference type="GO" id="GO:0004022">
    <property type="term" value="F:alcohol dehydrogenase (NAD+) activity"/>
    <property type="evidence" value="ECO:0007669"/>
    <property type="project" value="UniProtKB-EC"/>
</dbReference>
<accession>A0A011VMI0</accession>
<dbReference type="AlphaFoldDB" id="A0A011VMI0"/>
<dbReference type="PROSITE" id="PS00913">
    <property type="entry name" value="ADH_IRON_1"/>
    <property type="match status" value="1"/>
</dbReference>
<evidence type="ECO:0000256" key="4">
    <source>
        <dbReference type="ARBA" id="ARBA00023027"/>
    </source>
</evidence>
<keyword evidence="11" id="KW-1185">Reference proteome</keyword>
<dbReference type="InterPro" id="IPR001670">
    <property type="entry name" value="ADH_Fe/GldA"/>
</dbReference>
<comment type="similarity">
    <text evidence="2">Belongs to the iron-containing alcohol dehydrogenase family.</text>
</comment>
<evidence type="ECO:0000313" key="9">
    <source>
        <dbReference type="EMBL" id="TDR36902.1"/>
    </source>
</evidence>
<dbReference type="GO" id="GO:0046872">
    <property type="term" value="F:metal ion binding"/>
    <property type="evidence" value="ECO:0007669"/>
    <property type="project" value="InterPro"/>
</dbReference>
<dbReference type="Pfam" id="PF25137">
    <property type="entry name" value="ADH_Fe_C"/>
    <property type="match status" value="1"/>
</dbReference>
<dbReference type="EMBL" id="SNZF01000004">
    <property type="protein sequence ID" value="TDR36902.1"/>
    <property type="molecule type" value="Genomic_DNA"/>
</dbReference>
<dbReference type="eggNOG" id="COG1454">
    <property type="taxonomic scope" value="Bacteria"/>
</dbReference>
<comment type="cofactor">
    <cofactor evidence="1">
        <name>Fe cation</name>
        <dbReference type="ChEBI" id="CHEBI:24875"/>
    </cofactor>
</comment>
<evidence type="ECO:0000313" key="11">
    <source>
        <dbReference type="Proteomes" id="UP000294958"/>
    </source>
</evidence>
<dbReference type="InterPro" id="IPR056798">
    <property type="entry name" value="ADH_Fe_C"/>
</dbReference>
<evidence type="ECO:0000259" key="6">
    <source>
        <dbReference type="Pfam" id="PF00465"/>
    </source>
</evidence>
<dbReference type="SUPFAM" id="SSF56796">
    <property type="entry name" value="Dehydroquinate synthase-like"/>
    <property type="match status" value="1"/>
</dbReference>
<evidence type="ECO:0000256" key="3">
    <source>
        <dbReference type="ARBA" id="ARBA00023002"/>
    </source>
</evidence>
<dbReference type="Proteomes" id="UP000294958">
    <property type="component" value="Unassembled WGS sequence"/>
</dbReference>
<dbReference type="RefSeq" id="WP_035024485.1">
    <property type="nucleotide sequence ID" value="NZ_KK073880.1"/>
</dbReference>
<dbReference type="Pfam" id="PF00465">
    <property type="entry name" value="Fe-ADH"/>
    <property type="match status" value="1"/>
</dbReference>
<feature type="domain" description="Alcohol dehydrogenase iron-type/glycerol dehydrogenase GldA" evidence="6">
    <location>
        <begin position="11"/>
        <end position="184"/>
    </location>
</feature>
<evidence type="ECO:0000256" key="2">
    <source>
        <dbReference type="ARBA" id="ARBA00007358"/>
    </source>
</evidence>
<dbReference type="Gene3D" id="1.20.1090.10">
    <property type="entry name" value="Dehydroquinate synthase-like - alpha domain"/>
    <property type="match status" value="1"/>
</dbReference>
<evidence type="ECO:0000259" key="7">
    <source>
        <dbReference type="Pfam" id="PF25137"/>
    </source>
</evidence>
<evidence type="ECO:0000256" key="5">
    <source>
        <dbReference type="ARBA" id="ARBA00049243"/>
    </source>
</evidence>
<comment type="catalytic activity">
    <reaction evidence="5">
        <text>a primary alcohol + NAD(+) = an aldehyde + NADH + H(+)</text>
        <dbReference type="Rhea" id="RHEA:10736"/>
        <dbReference type="ChEBI" id="CHEBI:15378"/>
        <dbReference type="ChEBI" id="CHEBI:15734"/>
        <dbReference type="ChEBI" id="CHEBI:17478"/>
        <dbReference type="ChEBI" id="CHEBI:57540"/>
        <dbReference type="ChEBI" id="CHEBI:57945"/>
        <dbReference type="EC" id="1.1.1.1"/>
    </reaction>
</comment>
<organism evidence="8 10">
    <name type="scientific">Aquamicrobium defluvii</name>
    <dbReference type="NCBI Taxonomy" id="69279"/>
    <lineage>
        <taxon>Bacteria</taxon>
        <taxon>Pseudomonadati</taxon>
        <taxon>Pseudomonadota</taxon>
        <taxon>Alphaproteobacteria</taxon>
        <taxon>Hyphomicrobiales</taxon>
        <taxon>Phyllobacteriaceae</taxon>
        <taxon>Aquamicrobium</taxon>
    </lineage>
</organism>
<comment type="caution">
    <text evidence="8">The sequence shown here is derived from an EMBL/GenBank/DDBJ whole genome shotgun (WGS) entry which is preliminary data.</text>
</comment>
<keyword evidence="3" id="KW-0560">Oxidoreductase</keyword>
<dbReference type="OrthoDB" id="9815791at2"/>
<dbReference type="InterPro" id="IPR039697">
    <property type="entry name" value="Alcohol_dehydrogenase_Fe"/>
</dbReference>
<sequence length="390" mass="41132">MTNPVSKWNYPTTILFGVGRIKELPGALAASGIRKPLFVTDPGLAKLPVVASTLAILDAAKVPYGVFSDVKPNPVEANLTAGIEVFSKGGHDGVIAFGGGSALDLGKLIAFQAGQSRPVWDFEDIGDWWTRADADRIVPIVAVPTTAGTGSEVGRAGVITHEASHTKKVIFHPKMMPAIVIADPELTAGMPPFITAGTGMDALAHCLEAYCAPGYHPMADGIAVEGVRLVLENLPKAFHDGSDLIARANMMSAAAMGATAFQKGLGAIHSLSHPIGALYDTHHGMTNAVFMPYVLAFNREAIEERIERLAAYCGIEGGFDGFAARILKLREELKVPHTLSGLIRDLDMDAGRKELIADMAIVDPTAGGNPLKLTKEGALRLLEDAIAGTV</sequence>
<proteinExistence type="inferred from homology"/>
<protein>
    <submittedName>
        <fullName evidence="8 9">Alcohol dehydrogenase</fullName>
    </submittedName>
</protein>
<gene>
    <name evidence="8" type="ORF">BG36_21150</name>
    <name evidence="9" type="ORF">DES43_104228</name>
</gene>
<dbReference type="FunFam" id="3.40.50.1970:FF:000003">
    <property type="entry name" value="Alcohol dehydrogenase, iron-containing"/>
    <property type="match status" value="1"/>
</dbReference>
<dbReference type="Gene3D" id="3.40.50.1970">
    <property type="match status" value="1"/>
</dbReference>
<evidence type="ECO:0000313" key="10">
    <source>
        <dbReference type="Proteomes" id="UP000019849"/>
    </source>
</evidence>
<dbReference type="InterPro" id="IPR018211">
    <property type="entry name" value="ADH_Fe_CS"/>
</dbReference>
<reference evidence="8 10" key="1">
    <citation type="submission" date="2014-02" db="EMBL/GenBank/DDBJ databases">
        <title>Aquamicrobium defluvii Genome sequencing.</title>
        <authorList>
            <person name="Wang X."/>
        </authorList>
    </citation>
    <scope>NUCLEOTIDE SEQUENCE [LARGE SCALE GENOMIC DNA]</scope>
    <source>
        <strain evidence="8 10">W13Z1</strain>
    </source>
</reference>
<dbReference type="EMBL" id="JENY01000006">
    <property type="protein sequence ID" value="EXL09610.1"/>
    <property type="molecule type" value="Genomic_DNA"/>
</dbReference>
<dbReference type="CDD" id="cd14861">
    <property type="entry name" value="Fe-ADH-like"/>
    <property type="match status" value="1"/>
</dbReference>
<keyword evidence="4" id="KW-0520">NAD</keyword>